<dbReference type="Pfam" id="PF22740">
    <property type="entry name" value="PapZ_C"/>
    <property type="match status" value="1"/>
</dbReference>
<dbReference type="SUPFAM" id="SSF52540">
    <property type="entry name" value="P-loop containing nucleoside triphosphate hydrolases"/>
    <property type="match status" value="1"/>
</dbReference>
<dbReference type="OrthoDB" id="9784461at2"/>
<dbReference type="Pfam" id="PF03668">
    <property type="entry name" value="RapZ-like_N"/>
    <property type="match status" value="1"/>
</dbReference>
<dbReference type="PANTHER" id="PTHR30448:SF0">
    <property type="entry name" value="RNASE ADAPTER PROTEIN RAPZ"/>
    <property type="match status" value="1"/>
</dbReference>
<dbReference type="GO" id="GO:0005524">
    <property type="term" value="F:ATP binding"/>
    <property type="evidence" value="ECO:0007669"/>
    <property type="project" value="UniProtKB-UniRule"/>
</dbReference>
<evidence type="ECO:0000313" key="8">
    <source>
        <dbReference type="Proteomes" id="UP000282654"/>
    </source>
</evidence>
<feature type="domain" description="RapZ-like N-terminal" evidence="5">
    <location>
        <begin position="6"/>
        <end position="155"/>
    </location>
</feature>
<evidence type="ECO:0000256" key="2">
    <source>
        <dbReference type="ARBA" id="ARBA00022840"/>
    </source>
</evidence>
<dbReference type="GO" id="GO:0005525">
    <property type="term" value="F:GTP binding"/>
    <property type="evidence" value="ECO:0007669"/>
    <property type="project" value="UniProtKB-UniRule"/>
</dbReference>
<name>A0A3N5B1C1_9THEO</name>
<evidence type="ECO:0000259" key="6">
    <source>
        <dbReference type="Pfam" id="PF22740"/>
    </source>
</evidence>
<dbReference type="PANTHER" id="PTHR30448">
    <property type="entry name" value="RNASE ADAPTER PROTEIN RAPZ"/>
    <property type="match status" value="1"/>
</dbReference>
<sequence>MALPRLVILTGLSGAGKTQALRCLEDHLGFFCVDNLPPSLIPKFADLCARATAPIQRLALVVDIRGGELFKDVFEVLAELDREAIPYEIVFLEASDEALVRRFKESRRPHPLGGELLEAIRKERACLEELRGRAHKVIDTTNLTPHQLKEQLIILFGDGESLRRFRITLLSFGYKYGIPLDADLVIDVRFLPNPHYIARLRPLTGEDQEVKDYVLSSPVTAEFLAKFTSLIEFLIPLYMNEGKSMLTIAVGCTGGRHRSVAIANRLAELLSAKDYQATVRHRDMQRDA</sequence>
<dbReference type="InterPro" id="IPR005337">
    <property type="entry name" value="RapZ-like"/>
</dbReference>
<accession>A0A3N5B1C1</accession>
<dbReference type="InterPro" id="IPR027417">
    <property type="entry name" value="P-loop_NTPase"/>
</dbReference>
<dbReference type="InterPro" id="IPR053930">
    <property type="entry name" value="RapZ-like_N"/>
</dbReference>
<dbReference type="InterPro" id="IPR053931">
    <property type="entry name" value="RapZ_C"/>
</dbReference>
<evidence type="ECO:0000256" key="4">
    <source>
        <dbReference type="HAMAP-Rule" id="MF_00636"/>
    </source>
</evidence>
<feature type="binding site" evidence="4">
    <location>
        <begin position="63"/>
        <end position="66"/>
    </location>
    <ligand>
        <name>GTP</name>
        <dbReference type="ChEBI" id="CHEBI:37565"/>
    </ligand>
</feature>
<comment type="caution">
    <text evidence="7">The sequence shown here is derived from an EMBL/GenBank/DDBJ whole genome shotgun (WGS) entry which is preliminary data.</text>
</comment>
<reference evidence="7 8" key="1">
    <citation type="submission" date="2018-11" db="EMBL/GenBank/DDBJ databases">
        <title>Genomic Encyclopedia of Type Strains, Phase IV (KMG-IV): sequencing the most valuable type-strain genomes for metagenomic binning, comparative biology and taxonomic classification.</title>
        <authorList>
            <person name="Goeker M."/>
        </authorList>
    </citation>
    <scope>NUCLEOTIDE SEQUENCE [LARGE SCALE GENOMIC DNA]</scope>
    <source>
        <strain evidence="7 8">DSM 102936</strain>
    </source>
</reference>
<dbReference type="AlphaFoldDB" id="A0A3N5B1C1"/>
<dbReference type="NCBIfam" id="NF003828">
    <property type="entry name" value="PRK05416.1"/>
    <property type="match status" value="1"/>
</dbReference>
<protein>
    <submittedName>
        <fullName evidence="7">UPF0042 nucleotide-binding protein</fullName>
    </submittedName>
</protein>
<dbReference type="RefSeq" id="WP_123926825.1">
    <property type="nucleotide sequence ID" value="NZ_RKRE01000001.1"/>
</dbReference>
<keyword evidence="2 4" id="KW-0067">ATP-binding</keyword>
<feature type="domain" description="RapZ C-terminal" evidence="6">
    <location>
        <begin position="166"/>
        <end position="285"/>
    </location>
</feature>
<gene>
    <name evidence="7" type="ORF">EDD75_0230</name>
</gene>
<proteinExistence type="inferred from homology"/>
<dbReference type="PIRSF" id="PIRSF005052">
    <property type="entry name" value="P-loopkin"/>
    <property type="match status" value="1"/>
</dbReference>
<evidence type="ECO:0000259" key="5">
    <source>
        <dbReference type="Pfam" id="PF03668"/>
    </source>
</evidence>
<keyword evidence="3 4" id="KW-0342">GTP-binding</keyword>
<evidence type="ECO:0000313" key="7">
    <source>
        <dbReference type="EMBL" id="RPF49420.1"/>
    </source>
</evidence>
<dbReference type="Proteomes" id="UP000282654">
    <property type="component" value="Unassembled WGS sequence"/>
</dbReference>
<keyword evidence="8" id="KW-1185">Reference proteome</keyword>
<dbReference type="Gene3D" id="3.40.50.300">
    <property type="entry name" value="P-loop containing nucleotide triphosphate hydrolases"/>
    <property type="match status" value="1"/>
</dbReference>
<dbReference type="EMBL" id="RKRE01000001">
    <property type="protein sequence ID" value="RPF49420.1"/>
    <property type="molecule type" value="Genomic_DNA"/>
</dbReference>
<feature type="binding site" evidence="4">
    <location>
        <begin position="11"/>
        <end position="18"/>
    </location>
    <ligand>
        <name>ATP</name>
        <dbReference type="ChEBI" id="CHEBI:30616"/>
    </ligand>
</feature>
<dbReference type="HAMAP" id="MF_00636">
    <property type="entry name" value="RapZ_like"/>
    <property type="match status" value="1"/>
</dbReference>
<keyword evidence="1 4" id="KW-0547">Nucleotide-binding</keyword>
<organism evidence="7 8">
    <name type="scientific">Thermodesulfitimonas autotrophica</name>
    <dbReference type="NCBI Taxonomy" id="1894989"/>
    <lineage>
        <taxon>Bacteria</taxon>
        <taxon>Bacillati</taxon>
        <taxon>Bacillota</taxon>
        <taxon>Clostridia</taxon>
        <taxon>Thermoanaerobacterales</taxon>
        <taxon>Thermoanaerobacteraceae</taxon>
        <taxon>Thermodesulfitimonas</taxon>
    </lineage>
</organism>
<evidence type="ECO:0000256" key="1">
    <source>
        <dbReference type="ARBA" id="ARBA00022741"/>
    </source>
</evidence>
<evidence type="ECO:0000256" key="3">
    <source>
        <dbReference type="ARBA" id="ARBA00023134"/>
    </source>
</evidence>